<dbReference type="Proteomes" id="UP000539372">
    <property type="component" value="Unassembled WGS sequence"/>
</dbReference>
<sequence length="311" mass="33128">MPDQDSKRRPDWIAVDWGTSRLRVWAMTANGTVLAARQSEDGMSTLSSADYERVLTALVSDFLPVAEGAPMPVVVCGMAGARGGWREAGYRTVPCTLGDVGDLTRVPCRDPRLSVTILPGLRQKDAPDVMRGEETAIAGLISAENLRDGVACLPGTHSKWCRIDRGGIAEFTTVMTGELFAAIAGHTILRLSLSEGAFSETAFREGVDEGLQHPETLTARLFGLRANDLLSWVGPGVAVSRLSGLLVGAELSATRSYWADGAVHLVASDPLAEKYALAFEVAGAEFIRENAEKLTLAGLGAVYRALLEDAA</sequence>
<proteinExistence type="predicted"/>
<organism evidence="1 2">
    <name type="scientific">Pacificispira spongiicola</name>
    <dbReference type="NCBI Taxonomy" id="2729598"/>
    <lineage>
        <taxon>Bacteria</taxon>
        <taxon>Pseudomonadati</taxon>
        <taxon>Pseudomonadota</taxon>
        <taxon>Alphaproteobacteria</taxon>
        <taxon>Rhodospirillales</taxon>
        <taxon>Rhodospirillaceae</taxon>
        <taxon>Pacificispira</taxon>
    </lineage>
</organism>
<dbReference type="GO" id="GO:0034194">
    <property type="term" value="P:D-galactonate catabolic process"/>
    <property type="evidence" value="ECO:0007669"/>
    <property type="project" value="InterPro"/>
</dbReference>
<keyword evidence="1" id="KW-0808">Transferase</keyword>
<dbReference type="Pfam" id="PF05035">
    <property type="entry name" value="DGOK"/>
    <property type="match status" value="1"/>
</dbReference>
<dbReference type="GO" id="GO:0008671">
    <property type="term" value="F:2-dehydro-3-deoxygalactonokinase activity"/>
    <property type="evidence" value="ECO:0007669"/>
    <property type="project" value="InterPro"/>
</dbReference>
<gene>
    <name evidence="1" type="ORF">HH303_04215</name>
</gene>
<accession>A0A7Y0HDH7</accession>
<dbReference type="RefSeq" id="WP_169623933.1">
    <property type="nucleotide sequence ID" value="NZ_JABBNT010000001.1"/>
</dbReference>
<comment type="caution">
    <text evidence="1">The sequence shown here is derived from an EMBL/GenBank/DDBJ whole genome shotgun (WGS) entry which is preliminary data.</text>
</comment>
<dbReference type="Gene3D" id="3.30.420.310">
    <property type="entry name" value="2-keto-3-deoxy-galactonokinase, C-terminal domain"/>
    <property type="match status" value="1"/>
</dbReference>
<protein>
    <submittedName>
        <fullName evidence="1">2-dehydro-3-deoxygalactonokinase</fullName>
    </submittedName>
</protein>
<keyword evidence="2" id="KW-1185">Reference proteome</keyword>
<dbReference type="InterPro" id="IPR042257">
    <property type="entry name" value="DGOK_C"/>
</dbReference>
<reference evidence="1 2" key="1">
    <citation type="submission" date="2020-04" db="EMBL/GenBank/DDBJ databases">
        <title>Rhodospirillaceae bacterium KN72 isolated from deep sea.</title>
        <authorList>
            <person name="Zhang D.-C."/>
        </authorList>
    </citation>
    <scope>NUCLEOTIDE SEQUENCE [LARGE SCALE GENOMIC DNA]</scope>
    <source>
        <strain evidence="1 2">KN72</strain>
    </source>
</reference>
<dbReference type="AlphaFoldDB" id="A0A7Y0HDH7"/>
<evidence type="ECO:0000313" key="1">
    <source>
        <dbReference type="EMBL" id="NMM43670.1"/>
    </source>
</evidence>
<keyword evidence="1" id="KW-0418">Kinase</keyword>
<dbReference type="InterPro" id="IPR042258">
    <property type="entry name" value="DGOK_N"/>
</dbReference>
<dbReference type="InterPro" id="IPR007729">
    <property type="entry name" value="DGOK"/>
</dbReference>
<dbReference type="EMBL" id="JABBNT010000001">
    <property type="protein sequence ID" value="NMM43670.1"/>
    <property type="molecule type" value="Genomic_DNA"/>
</dbReference>
<evidence type="ECO:0000313" key="2">
    <source>
        <dbReference type="Proteomes" id="UP000539372"/>
    </source>
</evidence>
<name>A0A7Y0HDH7_9PROT</name>
<dbReference type="Gene3D" id="3.30.420.300">
    <property type="entry name" value="2-keto-3-deoxy-galactonokinase, substrate binding domain"/>
    <property type="match status" value="1"/>
</dbReference>